<proteinExistence type="predicted"/>
<dbReference type="PROSITE" id="PS51257">
    <property type="entry name" value="PROKAR_LIPOPROTEIN"/>
    <property type="match status" value="1"/>
</dbReference>
<feature type="signal peptide" evidence="1">
    <location>
        <begin position="1"/>
        <end position="21"/>
    </location>
</feature>
<feature type="chain" id="PRO_5041386665" evidence="1">
    <location>
        <begin position="22"/>
        <end position="326"/>
    </location>
</feature>
<evidence type="ECO:0000313" key="3">
    <source>
        <dbReference type="Proteomes" id="UP001230496"/>
    </source>
</evidence>
<dbReference type="Proteomes" id="UP001230496">
    <property type="component" value="Chromosome"/>
</dbReference>
<protein>
    <submittedName>
        <fullName evidence="2">Uncharacterized protein</fullName>
    </submittedName>
</protein>
<name>A0AA49GEI4_9BACT</name>
<keyword evidence="3" id="KW-1185">Reference proteome</keyword>
<dbReference type="RefSeq" id="WP_308350738.1">
    <property type="nucleotide sequence ID" value="NZ_CP129971.1"/>
</dbReference>
<keyword evidence="1" id="KW-0732">Signal</keyword>
<evidence type="ECO:0000256" key="1">
    <source>
        <dbReference type="SAM" id="SignalP"/>
    </source>
</evidence>
<reference evidence="2 3" key="1">
    <citation type="submission" date="2023-08" db="EMBL/GenBank/DDBJ databases">
        <title>Comparative genomics and taxonomic characterization of three novel marine species of genus Marivirga.</title>
        <authorList>
            <person name="Muhammad N."/>
            <person name="Kim S.-G."/>
        </authorList>
    </citation>
    <scope>NUCLEOTIDE SEQUENCE [LARGE SCALE GENOMIC DNA]</scope>
    <source>
        <strain evidence="2 3">BDSF4-3</strain>
    </source>
</reference>
<dbReference type="AlphaFoldDB" id="A0AA49GEI4"/>
<gene>
    <name evidence="2" type="ORF">QYS49_01390</name>
</gene>
<organism evidence="2 3">
    <name type="scientific">Marivirga salinarum</name>
    <dbReference type="NCBI Taxonomy" id="3059078"/>
    <lineage>
        <taxon>Bacteria</taxon>
        <taxon>Pseudomonadati</taxon>
        <taxon>Bacteroidota</taxon>
        <taxon>Cytophagia</taxon>
        <taxon>Cytophagales</taxon>
        <taxon>Marivirgaceae</taxon>
        <taxon>Marivirga</taxon>
    </lineage>
</organism>
<accession>A0AA49GEI4</accession>
<sequence length="326" mass="34661">MKKFLRNGLMLAAAGTLFFTACDPEEETPVESAPEVNLSVETEQDTYLPGDVINLVVDFTADAPVVGSTIDIETTENTFTLSANGISDNIIDLNAFSVASETEGSFTIEGLQIPDQAANMTLSFLVSMEDEDGRTGEGTLDIEVGENQEPLVNFSAILLAAPLQDDAGSTTSKTSETFFSTNTGETYSMAQVNGSSEPLSANIDFGYFYGSGEFDTEATIASPAHYPFEYGQNAWGARNNTLIRATTVTESQFNEANLSFITEAFENGAPGNTDGRIVNLAEGDVLAFETDGSKDGGAKKGLLLVESITPGDGENGQIEFSIVMEE</sequence>
<evidence type="ECO:0000313" key="2">
    <source>
        <dbReference type="EMBL" id="WKK76105.2"/>
    </source>
</evidence>
<dbReference type="EMBL" id="CP129971">
    <property type="protein sequence ID" value="WKK76105.2"/>
    <property type="molecule type" value="Genomic_DNA"/>
</dbReference>
<dbReference type="KEGG" id="msaa:QYS49_01390"/>